<dbReference type="AlphaFoldDB" id="A0A366EBB5"/>
<dbReference type="PANTHER" id="PTHR30069">
    <property type="entry name" value="TONB-DEPENDENT OUTER MEMBRANE RECEPTOR"/>
    <property type="match status" value="1"/>
</dbReference>
<keyword evidence="9 11" id="KW-0472">Membrane</keyword>
<evidence type="ECO:0000313" key="15">
    <source>
        <dbReference type="EMBL" id="RBO99049.1"/>
    </source>
</evidence>
<feature type="domain" description="TonB-dependent receptor-like beta-barrel" evidence="13">
    <location>
        <begin position="298"/>
        <end position="751"/>
    </location>
</feature>
<accession>A0A366EBB5</accession>
<keyword evidence="8 12" id="KW-0798">TonB box</keyword>
<proteinExistence type="inferred from homology"/>
<evidence type="ECO:0000256" key="7">
    <source>
        <dbReference type="ARBA" id="ARBA00022729"/>
    </source>
</evidence>
<dbReference type="PANTHER" id="PTHR30069:SF56">
    <property type="entry name" value="TONB-DEPENDENT HEME RECEPTOR A"/>
    <property type="match status" value="1"/>
</dbReference>
<name>A0A366EBB5_9HYPH</name>
<dbReference type="PROSITE" id="PS52016">
    <property type="entry name" value="TONB_DEPENDENT_REC_3"/>
    <property type="match status" value="1"/>
</dbReference>
<evidence type="ECO:0000256" key="3">
    <source>
        <dbReference type="ARBA" id="ARBA00021261"/>
    </source>
</evidence>
<keyword evidence="16" id="KW-1185">Reference proteome</keyword>
<dbReference type="GO" id="GO:0044718">
    <property type="term" value="P:siderophore transmembrane transport"/>
    <property type="evidence" value="ECO:0007669"/>
    <property type="project" value="TreeGrafter"/>
</dbReference>
<dbReference type="InterPro" id="IPR000531">
    <property type="entry name" value="Beta-barrel_TonB"/>
</dbReference>
<dbReference type="GO" id="GO:0009279">
    <property type="term" value="C:cell outer membrane"/>
    <property type="evidence" value="ECO:0007669"/>
    <property type="project" value="UniProtKB-SubCell"/>
</dbReference>
<evidence type="ECO:0000256" key="12">
    <source>
        <dbReference type="RuleBase" id="RU003357"/>
    </source>
</evidence>
<evidence type="ECO:0000256" key="5">
    <source>
        <dbReference type="ARBA" id="ARBA00022452"/>
    </source>
</evidence>
<dbReference type="EMBL" id="QNRH01000001">
    <property type="protein sequence ID" value="RBO99049.1"/>
    <property type="molecule type" value="Genomic_DNA"/>
</dbReference>
<keyword evidence="15" id="KW-0675">Receptor</keyword>
<gene>
    <name evidence="15" type="ORF">DFR47_101658</name>
</gene>
<dbReference type="InterPro" id="IPR037066">
    <property type="entry name" value="Plug_dom_sf"/>
</dbReference>
<keyword evidence="4 11" id="KW-0813">Transport</keyword>
<organism evidence="15 16">
    <name type="scientific">Pseudochrobactrum asaccharolyticum</name>
    <dbReference type="NCBI Taxonomy" id="354351"/>
    <lineage>
        <taxon>Bacteria</taxon>
        <taxon>Pseudomonadati</taxon>
        <taxon>Pseudomonadota</taxon>
        <taxon>Alphaproteobacteria</taxon>
        <taxon>Hyphomicrobiales</taxon>
        <taxon>Brucellaceae</taxon>
        <taxon>Pseudochrobactrum</taxon>
    </lineage>
</organism>
<dbReference type="Gene3D" id="2.40.170.20">
    <property type="entry name" value="TonB-dependent receptor, beta-barrel domain"/>
    <property type="match status" value="1"/>
</dbReference>
<keyword evidence="10 11" id="KW-0998">Cell outer membrane</keyword>
<comment type="caution">
    <text evidence="15">The sequence shown here is derived from an EMBL/GenBank/DDBJ whole genome shotgun (WGS) entry which is preliminary data.</text>
</comment>
<dbReference type="InterPro" id="IPR010949">
    <property type="entry name" value="TonB_Hb/transfer/lactofer_rcpt"/>
</dbReference>
<dbReference type="NCBIfam" id="TIGR01786">
    <property type="entry name" value="TonB-hemlactrns"/>
    <property type="match status" value="1"/>
</dbReference>
<evidence type="ECO:0000256" key="10">
    <source>
        <dbReference type="ARBA" id="ARBA00023237"/>
    </source>
</evidence>
<feature type="domain" description="TonB-dependent receptor plug" evidence="14">
    <location>
        <begin position="93"/>
        <end position="192"/>
    </location>
</feature>
<dbReference type="InterPro" id="IPR011276">
    <property type="entry name" value="TonB_haem/Hb_rcpt"/>
</dbReference>
<evidence type="ECO:0000259" key="14">
    <source>
        <dbReference type="Pfam" id="PF07715"/>
    </source>
</evidence>
<comment type="similarity">
    <text evidence="2 11 12">Belongs to the TonB-dependent receptor family.</text>
</comment>
<keyword evidence="6 11" id="KW-0812">Transmembrane</keyword>
<evidence type="ECO:0000256" key="8">
    <source>
        <dbReference type="ARBA" id="ARBA00023077"/>
    </source>
</evidence>
<evidence type="ECO:0000256" key="2">
    <source>
        <dbReference type="ARBA" id="ARBA00009810"/>
    </source>
</evidence>
<evidence type="ECO:0000256" key="1">
    <source>
        <dbReference type="ARBA" id="ARBA00004571"/>
    </source>
</evidence>
<keyword evidence="7" id="KW-0732">Signal</keyword>
<evidence type="ECO:0000256" key="9">
    <source>
        <dbReference type="ARBA" id="ARBA00023136"/>
    </source>
</evidence>
<evidence type="ECO:0000313" key="16">
    <source>
        <dbReference type="Proteomes" id="UP000252893"/>
    </source>
</evidence>
<dbReference type="InterPro" id="IPR012910">
    <property type="entry name" value="Plug_dom"/>
</dbReference>
<dbReference type="Pfam" id="PF07715">
    <property type="entry name" value="Plug"/>
    <property type="match status" value="1"/>
</dbReference>
<dbReference type="InterPro" id="IPR036942">
    <property type="entry name" value="Beta-barrel_TonB_sf"/>
</dbReference>
<evidence type="ECO:0000259" key="13">
    <source>
        <dbReference type="Pfam" id="PF00593"/>
    </source>
</evidence>
<dbReference type="CDD" id="cd01347">
    <property type="entry name" value="ligand_gated_channel"/>
    <property type="match status" value="1"/>
</dbReference>
<dbReference type="GO" id="GO:0015344">
    <property type="term" value="F:siderophore uptake transmembrane transporter activity"/>
    <property type="evidence" value="ECO:0007669"/>
    <property type="project" value="TreeGrafter"/>
</dbReference>
<keyword evidence="5 11" id="KW-1134">Transmembrane beta strand</keyword>
<reference evidence="15 16" key="1">
    <citation type="submission" date="2018-06" db="EMBL/GenBank/DDBJ databases">
        <title>Genomic Encyclopedia of Type Strains, Phase IV (KMG-IV): sequencing the most valuable type-strain genomes for metagenomic binning, comparative biology and taxonomic classification.</title>
        <authorList>
            <person name="Goeker M."/>
        </authorList>
    </citation>
    <scope>NUCLEOTIDE SEQUENCE [LARGE SCALE GENOMIC DNA]</scope>
    <source>
        <strain evidence="15 16">DSM 25619</strain>
    </source>
</reference>
<dbReference type="OrthoDB" id="9760494at2"/>
<evidence type="ECO:0000256" key="11">
    <source>
        <dbReference type="PROSITE-ProRule" id="PRU01360"/>
    </source>
</evidence>
<evidence type="ECO:0000256" key="4">
    <source>
        <dbReference type="ARBA" id="ARBA00022448"/>
    </source>
</evidence>
<dbReference type="Gene3D" id="2.170.130.10">
    <property type="entry name" value="TonB-dependent receptor, plug domain"/>
    <property type="match status" value="1"/>
</dbReference>
<dbReference type="SUPFAM" id="SSF56935">
    <property type="entry name" value="Porins"/>
    <property type="match status" value="1"/>
</dbReference>
<dbReference type="NCBIfam" id="TIGR01785">
    <property type="entry name" value="TonB-hemin"/>
    <property type="match status" value="1"/>
</dbReference>
<comment type="subcellular location">
    <subcellularLocation>
        <location evidence="1 11">Cell outer membrane</location>
        <topology evidence="1 11">Multi-pass membrane protein</topology>
    </subcellularLocation>
</comment>
<dbReference type="InterPro" id="IPR039426">
    <property type="entry name" value="TonB-dep_rcpt-like"/>
</dbReference>
<dbReference type="RefSeq" id="WP_113942936.1">
    <property type="nucleotide sequence ID" value="NZ_JBHEEG010000005.1"/>
</dbReference>
<dbReference type="GO" id="GO:0015232">
    <property type="term" value="F:heme transmembrane transporter activity"/>
    <property type="evidence" value="ECO:0007669"/>
    <property type="project" value="InterPro"/>
</dbReference>
<dbReference type="Pfam" id="PF00593">
    <property type="entry name" value="TonB_dep_Rec_b-barrel"/>
    <property type="match status" value="1"/>
</dbReference>
<evidence type="ECO:0000256" key="6">
    <source>
        <dbReference type="ARBA" id="ARBA00022692"/>
    </source>
</evidence>
<dbReference type="Proteomes" id="UP000252893">
    <property type="component" value="Unassembled WGS sequence"/>
</dbReference>
<sequence>MSAYAAGGSASGARTFSCLQKFTVLFLTSTVLSSIPLLSLTAASVAQTKQSQPAATSTNEATTAQNGTVQLNTITLINGIVAGDGSYGTAAPNVAALDTQAIEKAQASSLPELLKSVPGVALLGGVRIQGQGIAIRGFGRQTDVRVILDGARKNFEQYDQGTIFIEPELLKSVEIEKGSTSVKYGNGGFGGTIKMETRSAADMLRDGESWGAWLKTGYQSANRGLTESAAVYGRSDFGTPVTYDGLAAVTWRKGDDVRVGGGERYTYSNDQLTSFTGKASATVDNHELTAAMRYGTSDNWGPVAAIRGQIVVSQYDIDKYGYRQALLRRLSWREFKDVNGSLEYKYHGDSDLVDARIMLSYSSTQLDTSRPTGLPNYKPSASTGGQELHSLYSDLHLEAENTSKFQLGGFEHSVNYGVQLNKHRRKTDMFDISRPTDPQYNYGHYAPWFMPGGKQDSLGIYAYDKITITDQLTLIPGIRYDYIRTEGTPNAAPRFNNPKAGHDFSAVSHDAVTPAFSVVYEPTSNLQFFADWAYSFRAPNIDETFSNQSDLSSAPGTSRQLKGERNNNINIGVKADFDQVFSDDDMLSLKASVYYNHVTDQVWRRFGSANLPKGEQVPFYWNIPSFYTKGFELSANYDTSNYFANIRYSYMDGKRHGLVNNVYSPNDTYIHDLAPNTLSTTLGWKVAEYDLMFGWVGTFVAKQHKTAYNQGGNLYARKPSDAYNLHDVFLDWTPRSGMMKDTELHLAVENIFDKYYEPYLSDGISAMPGRNFKVSLSRKF</sequence>
<protein>
    <recommendedName>
        <fullName evidence="3">Heme transporter BhuA</fullName>
    </recommendedName>
</protein>